<feature type="signal peptide" evidence="9">
    <location>
        <begin position="1"/>
        <end position="18"/>
    </location>
</feature>
<name>A0A6A5TKB8_9PLEO</name>
<dbReference type="GO" id="GO:0004784">
    <property type="term" value="F:superoxide dismutase activity"/>
    <property type="evidence" value="ECO:0007669"/>
    <property type="project" value="UniProtKB-EC"/>
</dbReference>
<evidence type="ECO:0000256" key="9">
    <source>
        <dbReference type="SAM" id="SignalP"/>
    </source>
</evidence>
<dbReference type="InterPro" id="IPR024134">
    <property type="entry name" value="SOD_Cu/Zn_/chaperone"/>
</dbReference>
<dbReference type="EMBL" id="ML977004">
    <property type="protein sequence ID" value="KAF1953333.1"/>
    <property type="molecule type" value="Genomic_DNA"/>
</dbReference>
<comment type="catalytic activity">
    <reaction evidence="7">
        <text>2 superoxide + 2 H(+) = H2O2 + O2</text>
        <dbReference type="Rhea" id="RHEA:20696"/>
        <dbReference type="ChEBI" id="CHEBI:15378"/>
        <dbReference type="ChEBI" id="CHEBI:15379"/>
        <dbReference type="ChEBI" id="CHEBI:16240"/>
        <dbReference type="ChEBI" id="CHEBI:18421"/>
        <dbReference type="EC" id="1.15.1.1"/>
    </reaction>
</comment>
<reference evidence="11" key="1">
    <citation type="journal article" date="2020" name="Stud. Mycol.">
        <title>101 Dothideomycetes genomes: a test case for predicting lifestyles and emergence of pathogens.</title>
        <authorList>
            <person name="Haridas S."/>
            <person name="Albert R."/>
            <person name="Binder M."/>
            <person name="Bloem J."/>
            <person name="Labutti K."/>
            <person name="Salamov A."/>
            <person name="Andreopoulos B."/>
            <person name="Baker S."/>
            <person name="Barry K."/>
            <person name="Bills G."/>
            <person name="Bluhm B."/>
            <person name="Cannon C."/>
            <person name="Castanera R."/>
            <person name="Culley D."/>
            <person name="Daum C."/>
            <person name="Ezra D."/>
            <person name="Gonzalez J."/>
            <person name="Henrissat B."/>
            <person name="Kuo A."/>
            <person name="Liang C."/>
            <person name="Lipzen A."/>
            <person name="Lutzoni F."/>
            <person name="Magnuson J."/>
            <person name="Mondo S."/>
            <person name="Nolan M."/>
            <person name="Ohm R."/>
            <person name="Pangilinan J."/>
            <person name="Park H.-J."/>
            <person name="Ramirez L."/>
            <person name="Alfaro M."/>
            <person name="Sun H."/>
            <person name="Tritt A."/>
            <person name="Yoshinaga Y."/>
            <person name="Zwiers L.-H."/>
            <person name="Turgeon B."/>
            <person name="Goodwin S."/>
            <person name="Spatafora J."/>
            <person name="Crous P."/>
            <person name="Grigoriev I."/>
        </authorList>
    </citation>
    <scope>NUCLEOTIDE SEQUENCE</scope>
    <source>
        <strain evidence="11">CBS 675.92</strain>
    </source>
</reference>
<dbReference type="OrthoDB" id="159229at2759"/>
<dbReference type="InterPro" id="IPR001424">
    <property type="entry name" value="SOD_Cu_Zn_dom"/>
</dbReference>
<keyword evidence="6" id="KW-0049">Antioxidant</keyword>
<proteinExistence type="inferred from homology"/>
<gene>
    <name evidence="11" type="ORF">CC80DRAFT_420255</name>
</gene>
<evidence type="ECO:0000256" key="3">
    <source>
        <dbReference type="ARBA" id="ARBA00010457"/>
    </source>
</evidence>
<evidence type="ECO:0000256" key="6">
    <source>
        <dbReference type="ARBA" id="ARBA00022862"/>
    </source>
</evidence>
<dbReference type="SUPFAM" id="SSF49329">
    <property type="entry name" value="Cu,Zn superoxide dismutase-like"/>
    <property type="match status" value="1"/>
</dbReference>
<dbReference type="Gene3D" id="2.60.40.200">
    <property type="entry name" value="Superoxide dismutase, copper/zinc binding domain"/>
    <property type="match status" value="1"/>
</dbReference>
<evidence type="ECO:0000256" key="8">
    <source>
        <dbReference type="SAM" id="MobiDB-lite"/>
    </source>
</evidence>
<feature type="region of interest" description="Disordered" evidence="8">
    <location>
        <begin position="209"/>
        <end position="228"/>
    </location>
</feature>
<sequence length="247" mass="25163">MRSFTILSVLAAATAASAQTTSAPIIAENPAGAIFVAELPDKKTTTVRGSIQIGSAVDGKGVEVSLSINGLPKEGGPFIYHIHEKPVPADGNCTSTGAHLDPYKRGEVPLCDASRPETCQTGDLSGKHGNITSDPWTQKYSDLYLATLTKDPSYFGNLSIVVHTSNKTRISCANFSLKGNGTAPGTTAVPSYGPLPTGGLNATTISTRINTGGPAPTAPPAQQPSNAAHKVATGAGALVLAAAAVML</sequence>
<dbReference type="GO" id="GO:0005507">
    <property type="term" value="F:copper ion binding"/>
    <property type="evidence" value="ECO:0007669"/>
    <property type="project" value="InterPro"/>
</dbReference>
<feature type="chain" id="PRO_5025537162" description="superoxide dismutase" evidence="9">
    <location>
        <begin position="19"/>
        <end position="247"/>
    </location>
</feature>
<comment type="subcellular location">
    <subcellularLocation>
        <location evidence="1">Cell envelope</location>
    </subcellularLocation>
    <subcellularLocation>
        <location evidence="2">Secreted</location>
    </subcellularLocation>
</comment>
<dbReference type="FunFam" id="2.60.40.200:FF:000007">
    <property type="entry name" value="Cell surface Cu-only superoxide dismutase 5"/>
    <property type="match status" value="1"/>
</dbReference>
<evidence type="ECO:0000259" key="10">
    <source>
        <dbReference type="Pfam" id="PF00080"/>
    </source>
</evidence>
<accession>A0A6A5TKB8</accession>
<evidence type="ECO:0000256" key="1">
    <source>
        <dbReference type="ARBA" id="ARBA00004196"/>
    </source>
</evidence>
<dbReference type="Pfam" id="PF00080">
    <property type="entry name" value="Sod_Cu"/>
    <property type="match status" value="1"/>
</dbReference>
<dbReference type="InterPro" id="IPR036423">
    <property type="entry name" value="SOD-like_Cu/Zn_dom_sf"/>
</dbReference>
<dbReference type="EC" id="1.15.1.1" evidence="4"/>
<feature type="domain" description="Superoxide dismutase copper/zinc binding" evidence="10">
    <location>
        <begin position="47"/>
        <end position="167"/>
    </location>
</feature>
<evidence type="ECO:0000313" key="11">
    <source>
        <dbReference type="EMBL" id="KAF1953333.1"/>
    </source>
</evidence>
<evidence type="ECO:0000256" key="5">
    <source>
        <dbReference type="ARBA" id="ARBA00022525"/>
    </source>
</evidence>
<dbReference type="GO" id="GO:0005576">
    <property type="term" value="C:extracellular region"/>
    <property type="evidence" value="ECO:0007669"/>
    <property type="project" value="UniProtKB-SubCell"/>
</dbReference>
<keyword evidence="5" id="KW-0964">Secreted</keyword>
<evidence type="ECO:0000256" key="7">
    <source>
        <dbReference type="ARBA" id="ARBA00049204"/>
    </source>
</evidence>
<organism evidence="11 12">
    <name type="scientific">Byssothecium circinans</name>
    <dbReference type="NCBI Taxonomy" id="147558"/>
    <lineage>
        <taxon>Eukaryota</taxon>
        <taxon>Fungi</taxon>
        <taxon>Dikarya</taxon>
        <taxon>Ascomycota</taxon>
        <taxon>Pezizomycotina</taxon>
        <taxon>Dothideomycetes</taxon>
        <taxon>Pleosporomycetidae</taxon>
        <taxon>Pleosporales</taxon>
        <taxon>Massarineae</taxon>
        <taxon>Massarinaceae</taxon>
        <taxon>Byssothecium</taxon>
    </lineage>
</organism>
<evidence type="ECO:0000313" key="12">
    <source>
        <dbReference type="Proteomes" id="UP000800035"/>
    </source>
</evidence>
<keyword evidence="9" id="KW-0732">Signal</keyword>
<dbReference type="Proteomes" id="UP000800035">
    <property type="component" value="Unassembled WGS sequence"/>
</dbReference>
<evidence type="ECO:0000256" key="2">
    <source>
        <dbReference type="ARBA" id="ARBA00004613"/>
    </source>
</evidence>
<protein>
    <recommendedName>
        <fullName evidence="4">superoxide dismutase</fullName>
        <ecNumber evidence="4">1.15.1.1</ecNumber>
    </recommendedName>
</protein>
<dbReference type="PANTHER" id="PTHR10003">
    <property type="entry name" value="SUPEROXIDE DISMUTASE CU-ZN -RELATED"/>
    <property type="match status" value="1"/>
</dbReference>
<keyword evidence="12" id="KW-1185">Reference proteome</keyword>
<dbReference type="AlphaFoldDB" id="A0A6A5TKB8"/>
<evidence type="ECO:0000256" key="4">
    <source>
        <dbReference type="ARBA" id="ARBA00012682"/>
    </source>
</evidence>
<comment type="similarity">
    <text evidence="3">Belongs to the Cu-Zn superoxide dismutase family.</text>
</comment>